<feature type="region of interest" description="Disordered" evidence="1">
    <location>
        <begin position="21"/>
        <end position="48"/>
    </location>
</feature>
<feature type="chain" id="PRO_5038382176" description="Lipoprotein" evidence="2">
    <location>
        <begin position="24"/>
        <end position="183"/>
    </location>
</feature>
<accession>A0A5B1LGW0</accession>
<dbReference type="AlphaFoldDB" id="A0A5B1LGW0"/>
<protein>
    <recommendedName>
        <fullName evidence="5">Lipoprotein</fullName>
    </recommendedName>
</protein>
<gene>
    <name evidence="3" type="ORF">F0U44_13585</name>
</gene>
<evidence type="ECO:0000256" key="2">
    <source>
        <dbReference type="SAM" id="SignalP"/>
    </source>
</evidence>
<name>A0A5B1LGW0_9ACTN</name>
<reference evidence="3 4" key="1">
    <citation type="submission" date="2019-09" db="EMBL/GenBank/DDBJ databases">
        <title>Nocardioides panacisoli sp. nov., isolated from the soil of a ginseng field.</title>
        <authorList>
            <person name="Cho C."/>
        </authorList>
    </citation>
    <scope>NUCLEOTIDE SEQUENCE [LARGE SCALE GENOMIC DNA]</scope>
    <source>
        <strain evidence="3 4">BN130099</strain>
    </source>
</reference>
<sequence>MTPRPALAACATTLLLLAGCSTADDEPRDPDSSDPTSAAPDVDYPDDGLDLVDSPQLKGVYQDAIQTYIDFERGRRLTAREGRVTRLLAFSALADVVAPYRAALKAYGDRGTYSGDVTVEFISAQPHGDRLLLDVCVDARMLVVPDGAPTQLGEGTRAPQHIEVSNIVGPWRVTKAVPIDGSC</sequence>
<feature type="compositionally biased region" description="Low complexity" evidence="1">
    <location>
        <begin position="33"/>
        <end position="42"/>
    </location>
</feature>
<dbReference type="PROSITE" id="PS51257">
    <property type="entry name" value="PROKAR_LIPOPROTEIN"/>
    <property type="match status" value="1"/>
</dbReference>
<reference evidence="3 4" key="2">
    <citation type="submission" date="2019-09" db="EMBL/GenBank/DDBJ databases">
        <authorList>
            <person name="Jin C."/>
        </authorList>
    </citation>
    <scope>NUCLEOTIDE SEQUENCE [LARGE SCALE GENOMIC DNA]</scope>
    <source>
        <strain evidence="3 4">BN130099</strain>
    </source>
</reference>
<keyword evidence="2" id="KW-0732">Signal</keyword>
<proteinExistence type="predicted"/>
<comment type="caution">
    <text evidence="3">The sequence shown here is derived from an EMBL/GenBank/DDBJ whole genome shotgun (WGS) entry which is preliminary data.</text>
</comment>
<dbReference type="RefSeq" id="WP_149728792.1">
    <property type="nucleotide sequence ID" value="NZ_VUJV01000003.1"/>
</dbReference>
<evidence type="ECO:0008006" key="5">
    <source>
        <dbReference type="Google" id="ProtNLM"/>
    </source>
</evidence>
<dbReference type="EMBL" id="VUJV01000003">
    <property type="protein sequence ID" value="KAA1419458.1"/>
    <property type="molecule type" value="Genomic_DNA"/>
</dbReference>
<evidence type="ECO:0000313" key="3">
    <source>
        <dbReference type="EMBL" id="KAA1419458.1"/>
    </source>
</evidence>
<keyword evidence="4" id="KW-1185">Reference proteome</keyword>
<feature type="signal peptide" evidence="2">
    <location>
        <begin position="1"/>
        <end position="23"/>
    </location>
</feature>
<evidence type="ECO:0000256" key="1">
    <source>
        <dbReference type="SAM" id="MobiDB-lite"/>
    </source>
</evidence>
<evidence type="ECO:0000313" key="4">
    <source>
        <dbReference type="Proteomes" id="UP000325003"/>
    </source>
</evidence>
<organism evidence="3 4">
    <name type="scientific">Nocardioides humilatus</name>
    <dbReference type="NCBI Taxonomy" id="2607660"/>
    <lineage>
        <taxon>Bacteria</taxon>
        <taxon>Bacillati</taxon>
        <taxon>Actinomycetota</taxon>
        <taxon>Actinomycetes</taxon>
        <taxon>Propionibacteriales</taxon>
        <taxon>Nocardioidaceae</taxon>
        <taxon>Nocardioides</taxon>
    </lineage>
</organism>
<dbReference type="Proteomes" id="UP000325003">
    <property type="component" value="Unassembled WGS sequence"/>
</dbReference>